<proteinExistence type="predicted"/>
<dbReference type="PANTHER" id="PTHR35272">
    <property type="entry name" value="THIOL:DISULFIDE INTERCHANGE PROTEIN DSBC-RELATED"/>
    <property type="match status" value="1"/>
</dbReference>
<keyword evidence="3" id="KW-1185">Reference proteome</keyword>
<evidence type="ECO:0000259" key="1">
    <source>
        <dbReference type="Pfam" id="PF13098"/>
    </source>
</evidence>
<evidence type="ECO:0000313" key="3">
    <source>
        <dbReference type="Proteomes" id="UP000186074"/>
    </source>
</evidence>
<dbReference type="RefSeq" id="WP_076086147.1">
    <property type="nucleotide sequence ID" value="NZ_CP019070.1"/>
</dbReference>
<dbReference type="OrthoDB" id="9800545at2"/>
<feature type="domain" description="Thioredoxin-like fold" evidence="1">
    <location>
        <begin position="116"/>
        <end position="226"/>
    </location>
</feature>
<dbReference type="Gene3D" id="3.40.30.10">
    <property type="entry name" value="Glutaredoxin"/>
    <property type="match status" value="1"/>
</dbReference>
<accession>A0A1P8KLZ2</accession>
<gene>
    <name evidence="2" type="ORF">LPB137_06815</name>
</gene>
<reference evidence="2 3" key="1">
    <citation type="submission" date="2017-01" db="EMBL/GenBank/DDBJ databases">
        <title>Genome sequencing of Arcobacter sp. LPB0137.</title>
        <authorList>
            <person name="Lee G.-W."/>
            <person name="Yi H."/>
        </authorList>
    </citation>
    <scope>NUCLEOTIDE SEQUENCE [LARGE SCALE GENOMIC DNA]</scope>
    <source>
        <strain evidence="2 3">LPB0137</strain>
    </source>
</reference>
<dbReference type="SUPFAM" id="SSF52833">
    <property type="entry name" value="Thioredoxin-like"/>
    <property type="match status" value="1"/>
</dbReference>
<dbReference type="EMBL" id="CP019070">
    <property type="protein sequence ID" value="APW65577.1"/>
    <property type="molecule type" value="Genomic_DNA"/>
</dbReference>
<dbReference type="Proteomes" id="UP000186074">
    <property type="component" value="Chromosome"/>
</dbReference>
<dbReference type="InterPro" id="IPR051470">
    <property type="entry name" value="Thiol:disulfide_interchange"/>
</dbReference>
<dbReference type="KEGG" id="alp:LPB137_06815"/>
<dbReference type="InterPro" id="IPR036249">
    <property type="entry name" value="Thioredoxin-like_sf"/>
</dbReference>
<dbReference type="AlphaFoldDB" id="A0A1P8KLZ2"/>
<organism evidence="2 3">
    <name type="scientific">Poseidonibacter parvus</name>
    <dbReference type="NCBI Taxonomy" id="1850254"/>
    <lineage>
        <taxon>Bacteria</taxon>
        <taxon>Pseudomonadati</taxon>
        <taxon>Campylobacterota</taxon>
        <taxon>Epsilonproteobacteria</taxon>
        <taxon>Campylobacterales</taxon>
        <taxon>Arcobacteraceae</taxon>
        <taxon>Poseidonibacter</taxon>
    </lineage>
</organism>
<dbReference type="PANTHER" id="PTHR35272:SF3">
    <property type="entry name" value="THIOL:DISULFIDE INTERCHANGE PROTEIN DSBC"/>
    <property type="match status" value="1"/>
</dbReference>
<dbReference type="Pfam" id="PF13098">
    <property type="entry name" value="Thioredoxin_2"/>
    <property type="match status" value="1"/>
</dbReference>
<dbReference type="InterPro" id="IPR012336">
    <property type="entry name" value="Thioredoxin-like_fold"/>
</dbReference>
<name>A0A1P8KLZ2_9BACT</name>
<sequence length="242" mass="27087">MIQTTKKLLLAAAITTSLNAAGELSKNEIKQIENLELFKRAQISVTKAYDMGNLYALKINVQGNNDEVFLTKDKKSLITGEVIDTNSGAKISAPADLTGVRGKEAFVYGSGTDEYFLFTDPECPYCKKFESYLSQVEKNVKIRVFYYPLEMHRNAKDMSIYIMSKKTKAEKIEAMLDLDVTSDAYKNRKYSDAELAKLEAQLAEQMQIATKLSVQGTPAVFDKDGKSVAWPNMLQKYGVNVQ</sequence>
<evidence type="ECO:0000313" key="2">
    <source>
        <dbReference type="EMBL" id="APW65577.1"/>
    </source>
</evidence>
<protein>
    <submittedName>
        <fullName evidence="2">Thiol:disulfide interchange protein</fullName>
    </submittedName>
</protein>
<dbReference type="STRING" id="1850254.LPB137_06815"/>